<dbReference type="Proteomes" id="UP000216057">
    <property type="component" value="Unassembled WGS sequence"/>
</dbReference>
<dbReference type="PANTHER" id="PTHR37299:SF1">
    <property type="entry name" value="STAGE 0 SPORULATION PROTEIN A HOMOLOG"/>
    <property type="match status" value="1"/>
</dbReference>
<dbReference type="EMBL" id="MWWZ01000012">
    <property type="protein sequence ID" value="OZG65273.1"/>
    <property type="molecule type" value="Genomic_DNA"/>
</dbReference>
<dbReference type="AlphaFoldDB" id="A0A261G273"/>
<keyword evidence="4" id="KW-0238">DNA-binding</keyword>
<feature type="modified residue" description="4-aspartylphosphate" evidence="1">
    <location>
        <position position="59"/>
    </location>
</feature>
<dbReference type="PROSITE" id="PS50110">
    <property type="entry name" value="RESPONSE_REGULATORY"/>
    <property type="match status" value="1"/>
</dbReference>
<dbReference type="SMART" id="SM00448">
    <property type="entry name" value="REC"/>
    <property type="match status" value="1"/>
</dbReference>
<dbReference type="EMBL" id="CP062938">
    <property type="protein sequence ID" value="QOL32312.1"/>
    <property type="molecule type" value="Genomic_DNA"/>
</dbReference>
<dbReference type="InterPro" id="IPR011006">
    <property type="entry name" value="CheY-like_superfamily"/>
</dbReference>
<gene>
    <name evidence="5" type="ORF">BE0216_07475</name>
    <name evidence="4" type="ORF">BEUL_2016</name>
</gene>
<evidence type="ECO:0000313" key="6">
    <source>
        <dbReference type="Proteomes" id="UP000216057"/>
    </source>
</evidence>
<reference evidence="4 6" key="1">
    <citation type="journal article" date="2017" name="BMC Genomics">
        <title>Comparative genomic and phylogenomic analyses of the Bifidobacteriaceae family.</title>
        <authorList>
            <person name="Lugli G.A."/>
            <person name="Milani C."/>
            <person name="Turroni F."/>
            <person name="Duranti S."/>
            <person name="Mancabelli L."/>
            <person name="Mangifesta M."/>
            <person name="Ferrario C."/>
            <person name="Modesto M."/>
            <person name="Mattarelli P."/>
            <person name="Jiri K."/>
            <person name="van Sinderen D."/>
            <person name="Ventura M."/>
        </authorList>
    </citation>
    <scope>NUCLEOTIDE SEQUENCE [LARGE SCALE GENOMIC DNA]</scope>
    <source>
        <strain evidence="4 6">DSM 100216</strain>
    </source>
</reference>
<sequence length="239" mass="26401">MFRVAVVEDEDDAADKLLACLRRYADEHDGIAFDTAVFEDPVGFLKTLRAGEWDVVFMDIEMPHMDGMEAAHRFREIDHDAVLIFVTNMAQFAAQGYEVDALSYILKPFSAAEVDRRIERAVQLRNRDAESVLVAHRGGTQRLLLRDITYVEVHGRSLAYHTSAGVVTVNGSMKSVEGELGGRGFLRCANPYLVNQRHIASVGASAVTLADGTELPIGRSFRQTFLEALAKGYGRGHAS</sequence>
<dbReference type="SMART" id="SM00850">
    <property type="entry name" value="LytTR"/>
    <property type="match status" value="1"/>
</dbReference>
<dbReference type="Gene3D" id="3.40.50.2300">
    <property type="match status" value="1"/>
</dbReference>
<organism evidence="4 6">
    <name type="scientific">Bifidobacterium eulemuris</name>
    <dbReference type="NCBI Taxonomy" id="1765219"/>
    <lineage>
        <taxon>Bacteria</taxon>
        <taxon>Bacillati</taxon>
        <taxon>Actinomycetota</taxon>
        <taxon>Actinomycetes</taxon>
        <taxon>Bifidobacteriales</taxon>
        <taxon>Bifidobacteriaceae</taxon>
        <taxon>Bifidobacterium</taxon>
    </lineage>
</organism>
<feature type="domain" description="HTH LytTR-type" evidence="3">
    <location>
        <begin position="145"/>
        <end position="231"/>
    </location>
</feature>
<evidence type="ECO:0000313" key="4">
    <source>
        <dbReference type="EMBL" id="OZG65273.1"/>
    </source>
</evidence>
<reference evidence="5 7" key="2">
    <citation type="submission" date="2020-10" db="EMBL/GenBank/DDBJ databases">
        <title>Genome sequencing of Bifidobacterium eulemuris_DSMZ_100216.</title>
        <authorList>
            <person name="Kim J."/>
        </authorList>
    </citation>
    <scope>NUCLEOTIDE SEQUENCE [LARGE SCALE GENOMIC DNA]</scope>
    <source>
        <strain evidence="5 7">DSM 100216</strain>
    </source>
</reference>
<dbReference type="SUPFAM" id="SSF52172">
    <property type="entry name" value="CheY-like"/>
    <property type="match status" value="1"/>
</dbReference>
<accession>A0A261G273</accession>
<dbReference type="GO" id="GO:0003677">
    <property type="term" value="F:DNA binding"/>
    <property type="evidence" value="ECO:0007669"/>
    <property type="project" value="UniProtKB-KW"/>
</dbReference>
<evidence type="ECO:0000313" key="7">
    <source>
        <dbReference type="Proteomes" id="UP000593943"/>
    </source>
</evidence>
<dbReference type="KEGG" id="beu:BE0216_07475"/>
<evidence type="ECO:0000313" key="5">
    <source>
        <dbReference type="EMBL" id="QOL32312.1"/>
    </source>
</evidence>
<dbReference type="PROSITE" id="PS50930">
    <property type="entry name" value="HTH_LYTTR"/>
    <property type="match status" value="1"/>
</dbReference>
<dbReference type="GO" id="GO:0000156">
    <property type="term" value="F:phosphorelay response regulator activity"/>
    <property type="evidence" value="ECO:0007669"/>
    <property type="project" value="InterPro"/>
</dbReference>
<keyword evidence="7" id="KW-1185">Reference proteome</keyword>
<evidence type="ECO:0000259" key="3">
    <source>
        <dbReference type="PROSITE" id="PS50930"/>
    </source>
</evidence>
<dbReference type="OrthoDB" id="236568at2"/>
<dbReference type="Proteomes" id="UP000593943">
    <property type="component" value="Chromosome"/>
</dbReference>
<dbReference type="InterPro" id="IPR007492">
    <property type="entry name" value="LytTR_DNA-bd_dom"/>
</dbReference>
<dbReference type="Pfam" id="PF04397">
    <property type="entry name" value="LytTR"/>
    <property type="match status" value="1"/>
</dbReference>
<dbReference type="RefSeq" id="WP_094637520.1">
    <property type="nucleotide sequence ID" value="NZ_CP062938.1"/>
</dbReference>
<protein>
    <submittedName>
        <fullName evidence="4">DNA-binding response regulator</fullName>
    </submittedName>
    <submittedName>
        <fullName evidence="5">Response regulator transcription factor</fullName>
    </submittedName>
</protein>
<feature type="domain" description="Response regulatory" evidence="2">
    <location>
        <begin position="3"/>
        <end position="122"/>
    </location>
</feature>
<name>A0A261G273_9BIFI</name>
<dbReference type="InterPro" id="IPR046947">
    <property type="entry name" value="LytR-like"/>
</dbReference>
<dbReference type="PANTHER" id="PTHR37299">
    <property type="entry name" value="TRANSCRIPTIONAL REGULATOR-RELATED"/>
    <property type="match status" value="1"/>
</dbReference>
<dbReference type="Pfam" id="PF00072">
    <property type="entry name" value="Response_reg"/>
    <property type="match status" value="1"/>
</dbReference>
<proteinExistence type="predicted"/>
<keyword evidence="1" id="KW-0597">Phosphoprotein</keyword>
<dbReference type="Gene3D" id="2.40.50.1020">
    <property type="entry name" value="LytTr DNA-binding domain"/>
    <property type="match status" value="1"/>
</dbReference>
<evidence type="ECO:0000256" key="1">
    <source>
        <dbReference type="PROSITE-ProRule" id="PRU00169"/>
    </source>
</evidence>
<dbReference type="InterPro" id="IPR001789">
    <property type="entry name" value="Sig_transdc_resp-reg_receiver"/>
</dbReference>
<evidence type="ECO:0000259" key="2">
    <source>
        <dbReference type="PROSITE" id="PS50110"/>
    </source>
</evidence>